<comment type="caution">
    <text evidence="1">The sequence shown here is derived from an EMBL/GenBank/DDBJ whole genome shotgun (WGS) entry which is preliminary data.</text>
</comment>
<evidence type="ECO:0000313" key="1">
    <source>
        <dbReference type="EMBL" id="KKL10724.1"/>
    </source>
</evidence>
<gene>
    <name evidence="1" type="ORF">LCGC14_2552970</name>
</gene>
<evidence type="ECO:0008006" key="2">
    <source>
        <dbReference type="Google" id="ProtNLM"/>
    </source>
</evidence>
<dbReference type="AlphaFoldDB" id="A0A0F9AMB0"/>
<protein>
    <recommendedName>
        <fullName evidence="2">Peroxiredoxin</fullName>
    </recommendedName>
</protein>
<accession>A0A0F9AMB0</accession>
<reference evidence="1" key="1">
    <citation type="journal article" date="2015" name="Nature">
        <title>Complex archaea that bridge the gap between prokaryotes and eukaryotes.</title>
        <authorList>
            <person name="Spang A."/>
            <person name="Saw J.H."/>
            <person name="Jorgensen S.L."/>
            <person name="Zaremba-Niedzwiedzka K."/>
            <person name="Martijn J."/>
            <person name="Lind A.E."/>
            <person name="van Eijk R."/>
            <person name="Schleper C."/>
            <person name="Guy L."/>
            <person name="Ettema T.J."/>
        </authorList>
    </citation>
    <scope>NUCLEOTIDE SEQUENCE</scope>
</reference>
<proteinExistence type="predicted"/>
<sequence length="101" mass="10883">MPETLGIFVSSDKHLDYIIKLTEAAHGKGKKVLIFFTGNGVLLTQSPEFEQLAGKAKMSLCDVSFKALGLKGDVPGFGPKDFATQVNNAVMVEKSDGYVVF</sequence>
<name>A0A0F9AMB0_9ZZZZ</name>
<organism evidence="1">
    <name type="scientific">marine sediment metagenome</name>
    <dbReference type="NCBI Taxonomy" id="412755"/>
    <lineage>
        <taxon>unclassified sequences</taxon>
        <taxon>metagenomes</taxon>
        <taxon>ecological metagenomes</taxon>
    </lineage>
</organism>
<dbReference type="EMBL" id="LAZR01041943">
    <property type="protein sequence ID" value="KKL10724.1"/>
    <property type="molecule type" value="Genomic_DNA"/>
</dbReference>